<evidence type="ECO:0000256" key="5">
    <source>
        <dbReference type="RuleBase" id="RU003877"/>
    </source>
</evidence>
<protein>
    <recommendedName>
        <fullName evidence="4">Large ribosomal subunit protein uL13</fullName>
    </recommendedName>
</protein>
<comment type="subunit">
    <text evidence="4">Part of the 50S ribosomal subunit.</text>
</comment>
<dbReference type="InterPro" id="IPR036899">
    <property type="entry name" value="Ribosomal_uL13_sf"/>
</dbReference>
<dbReference type="STRING" id="1802363.A2682_03005"/>
<dbReference type="SUPFAM" id="SSF52161">
    <property type="entry name" value="Ribosomal protein L13"/>
    <property type="match status" value="1"/>
</dbReference>
<evidence type="ECO:0000256" key="1">
    <source>
        <dbReference type="ARBA" id="ARBA00006227"/>
    </source>
</evidence>
<keyword evidence="2 4" id="KW-0689">Ribosomal protein</keyword>
<evidence type="ECO:0000256" key="2">
    <source>
        <dbReference type="ARBA" id="ARBA00022980"/>
    </source>
</evidence>
<dbReference type="GO" id="GO:0005840">
    <property type="term" value="C:ribosome"/>
    <property type="evidence" value="ECO:0007669"/>
    <property type="project" value="UniProtKB-KW"/>
</dbReference>
<evidence type="ECO:0000313" key="7">
    <source>
        <dbReference type="EMBL" id="OHA48377.1"/>
    </source>
</evidence>
<dbReference type="Proteomes" id="UP000178690">
    <property type="component" value="Unassembled WGS sequence"/>
</dbReference>
<dbReference type="EMBL" id="MHST01000021">
    <property type="protein sequence ID" value="OHA48377.1"/>
    <property type="molecule type" value="Genomic_DNA"/>
</dbReference>
<dbReference type="PANTHER" id="PTHR11545:SF2">
    <property type="entry name" value="LARGE RIBOSOMAL SUBUNIT PROTEIN UL13M"/>
    <property type="match status" value="1"/>
</dbReference>
<evidence type="ECO:0000256" key="6">
    <source>
        <dbReference type="RuleBase" id="RU003878"/>
    </source>
</evidence>
<comment type="caution">
    <text evidence="7">The sequence shown here is derived from an EMBL/GenBank/DDBJ whole genome shotgun (WGS) entry which is preliminary data.</text>
</comment>
<dbReference type="InterPro" id="IPR005822">
    <property type="entry name" value="Ribosomal_uL13"/>
</dbReference>
<sequence length="118" mass="13158">MERIVIDAKGRAPGRVATEVVSVLTGKGDAAWAPHRLPDIAVTVINAAAIRISPRVVRSKLYRRHSQHPGGFREEPFARLFARHPEEVLRKAVYGMLPRNRLRARALRHLSILAGGEK</sequence>
<evidence type="ECO:0000256" key="3">
    <source>
        <dbReference type="ARBA" id="ARBA00023274"/>
    </source>
</evidence>
<dbReference type="GO" id="GO:0006412">
    <property type="term" value="P:translation"/>
    <property type="evidence" value="ECO:0007669"/>
    <property type="project" value="UniProtKB-UniRule"/>
</dbReference>
<dbReference type="PANTHER" id="PTHR11545">
    <property type="entry name" value="RIBOSOMAL PROTEIN L13"/>
    <property type="match status" value="1"/>
</dbReference>
<dbReference type="HAMAP" id="MF_01366">
    <property type="entry name" value="Ribosomal_uL13"/>
    <property type="match status" value="1"/>
</dbReference>
<accession>A0A1G2PJA6</accession>
<gene>
    <name evidence="4 6" type="primary">rplM</name>
    <name evidence="7" type="ORF">A2682_03005</name>
</gene>
<organism evidence="7 8">
    <name type="scientific">Terrybacteria sp. (strain RIFCSPHIGHO2_01_FULL_58_15)</name>
    <dbReference type="NCBI Taxonomy" id="1802363"/>
    <lineage>
        <taxon>Bacteria</taxon>
        <taxon>Candidatus Terryibacteriota</taxon>
    </lineage>
</organism>
<dbReference type="Pfam" id="PF00572">
    <property type="entry name" value="Ribosomal_L13"/>
    <property type="match status" value="1"/>
</dbReference>
<dbReference type="NCBIfam" id="TIGR01066">
    <property type="entry name" value="rplM_bact"/>
    <property type="match status" value="1"/>
</dbReference>
<reference evidence="7 8" key="1">
    <citation type="journal article" date="2016" name="Nat. Commun.">
        <title>Thousands of microbial genomes shed light on interconnected biogeochemical processes in an aquifer system.</title>
        <authorList>
            <person name="Anantharaman K."/>
            <person name="Brown C.T."/>
            <person name="Hug L.A."/>
            <person name="Sharon I."/>
            <person name="Castelle C.J."/>
            <person name="Probst A.J."/>
            <person name="Thomas B.C."/>
            <person name="Singh A."/>
            <person name="Wilkins M.J."/>
            <person name="Karaoz U."/>
            <person name="Brodie E.L."/>
            <person name="Williams K.H."/>
            <person name="Hubbard S.S."/>
            <person name="Banfield J.F."/>
        </authorList>
    </citation>
    <scope>NUCLEOTIDE SEQUENCE [LARGE SCALE GENOMIC DNA]</scope>
    <source>
        <strain evidence="8">RIFCSPHIGHO2_01_FULL_58_15</strain>
    </source>
</reference>
<dbReference type="InterPro" id="IPR023563">
    <property type="entry name" value="Ribosomal_uL13_CS"/>
</dbReference>
<dbReference type="GO" id="GO:0003729">
    <property type="term" value="F:mRNA binding"/>
    <property type="evidence" value="ECO:0007669"/>
    <property type="project" value="TreeGrafter"/>
</dbReference>
<comment type="function">
    <text evidence="4 6">This protein is one of the early assembly proteins of the 50S ribosomal subunit, although it is not seen to bind rRNA by itself. It is important during the early stages of 50S assembly.</text>
</comment>
<dbReference type="InterPro" id="IPR005823">
    <property type="entry name" value="Ribosomal_uL13_bac-type"/>
</dbReference>
<keyword evidence="3 4" id="KW-0687">Ribonucleoprotein</keyword>
<comment type="similarity">
    <text evidence="1 4 5">Belongs to the universal ribosomal protein uL13 family.</text>
</comment>
<dbReference type="PIRSF" id="PIRSF002181">
    <property type="entry name" value="Ribosomal_L13"/>
    <property type="match status" value="1"/>
</dbReference>
<dbReference type="GO" id="GO:0017148">
    <property type="term" value="P:negative regulation of translation"/>
    <property type="evidence" value="ECO:0007669"/>
    <property type="project" value="TreeGrafter"/>
</dbReference>
<dbReference type="GO" id="GO:1990904">
    <property type="term" value="C:ribonucleoprotein complex"/>
    <property type="evidence" value="ECO:0007669"/>
    <property type="project" value="UniProtKB-KW"/>
</dbReference>
<dbReference type="PROSITE" id="PS00783">
    <property type="entry name" value="RIBOSOMAL_L13"/>
    <property type="match status" value="1"/>
</dbReference>
<dbReference type="GO" id="GO:0003735">
    <property type="term" value="F:structural constituent of ribosome"/>
    <property type="evidence" value="ECO:0007669"/>
    <property type="project" value="InterPro"/>
</dbReference>
<name>A0A1G2PJA6_TERXR</name>
<dbReference type="AlphaFoldDB" id="A0A1G2PJA6"/>
<dbReference type="Gene3D" id="3.90.1180.10">
    <property type="entry name" value="Ribosomal protein L13"/>
    <property type="match status" value="1"/>
</dbReference>
<evidence type="ECO:0000256" key="4">
    <source>
        <dbReference type="HAMAP-Rule" id="MF_01366"/>
    </source>
</evidence>
<evidence type="ECO:0000313" key="8">
    <source>
        <dbReference type="Proteomes" id="UP000178690"/>
    </source>
</evidence>
<proteinExistence type="inferred from homology"/>